<gene>
    <name evidence="1" type="ORF">MM415A02162_0009</name>
    <name evidence="2" type="ORF">MM415B02872_0009</name>
</gene>
<name>A0A6M3L2H3_9ZZZZ</name>
<dbReference type="EMBL" id="MT142739">
    <property type="protein sequence ID" value="QJA87891.1"/>
    <property type="molecule type" value="Genomic_DNA"/>
</dbReference>
<dbReference type="AlphaFoldDB" id="A0A6M3L2H3"/>
<accession>A0A6M3L2H3</accession>
<protein>
    <submittedName>
        <fullName evidence="2">Uncharacterized protein</fullName>
    </submittedName>
</protein>
<evidence type="ECO:0000313" key="1">
    <source>
        <dbReference type="EMBL" id="QJA73905.1"/>
    </source>
</evidence>
<dbReference type="EMBL" id="MT142061">
    <property type="protein sequence ID" value="QJA73905.1"/>
    <property type="molecule type" value="Genomic_DNA"/>
</dbReference>
<proteinExistence type="predicted"/>
<reference evidence="2" key="1">
    <citation type="submission" date="2020-03" db="EMBL/GenBank/DDBJ databases">
        <title>The deep terrestrial virosphere.</title>
        <authorList>
            <person name="Holmfeldt K."/>
            <person name="Nilsson E."/>
            <person name="Simone D."/>
            <person name="Lopez-Fernandez M."/>
            <person name="Wu X."/>
            <person name="de Brujin I."/>
            <person name="Lundin D."/>
            <person name="Andersson A."/>
            <person name="Bertilsson S."/>
            <person name="Dopson M."/>
        </authorList>
    </citation>
    <scope>NUCLEOTIDE SEQUENCE</scope>
    <source>
        <strain evidence="1">MM415A02162</strain>
        <strain evidence="2">MM415B02872</strain>
    </source>
</reference>
<sequence length="79" mass="9333">MVTQLNFFLGEAEAPQKVKIKRTDLINQLTEKMTDDMTLHDLESYFRDDQSSWLGTLSDRELQEQYEEQYGEFAPIIEN</sequence>
<evidence type="ECO:0000313" key="2">
    <source>
        <dbReference type="EMBL" id="QJA87891.1"/>
    </source>
</evidence>
<organism evidence="2">
    <name type="scientific">viral metagenome</name>
    <dbReference type="NCBI Taxonomy" id="1070528"/>
    <lineage>
        <taxon>unclassified sequences</taxon>
        <taxon>metagenomes</taxon>
        <taxon>organismal metagenomes</taxon>
    </lineage>
</organism>